<organism evidence="1 2">
    <name type="scientific">Melia azedarach</name>
    <name type="common">Chinaberry tree</name>
    <dbReference type="NCBI Taxonomy" id="155640"/>
    <lineage>
        <taxon>Eukaryota</taxon>
        <taxon>Viridiplantae</taxon>
        <taxon>Streptophyta</taxon>
        <taxon>Embryophyta</taxon>
        <taxon>Tracheophyta</taxon>
        <taxon>Spermatophyta</taxon>
        <taxon>Magnoliopsida</taxon>
        <taxon>eudicotyledons</taxon>
        <taxon>Gunneridae</taxon>
        <taxon>Pentapetalae</taxon>
        <taxon>rosids</taxon>
        <taxon>malvids</taxon>
        <taxon>Sapindales</taxon>
        <taxon>Meliaceae</taxon>
        <taxon>Melia</taxon>
    </lineage>
</organism>
<sequence>KPAAAAAAAVALDIDLNFPAVQNAEDGVKALRGFEDEGIRVKRRRRYTAEEKGKAKVVVDDDEHLLELRLGPPLPSSSGEKPPQQKGLVEASTSPIGFMHVDEEDDDDFHTKLFTFLMYN</sequence>
<accession>A0ACC1XC48</accession>
<protein>
    <submittedName>
        <fullName evidence="1">Uncharacterized protein</fullName>
    </submittedName>
</protein>
<proteinExistence type="predicted"/>
<gene>
    <name evidence="1" type="ORF">OWV82_018768</name>
</gene>
<dbReference type="Proteomes" id="UP001164539">
    <property type="component" value="Chromosome 10"/>
</dbReference>
<reference evidence="1 2" key="1">
    <citation type="journal article" date="2023" name="Science">
        <title>Complex scaffold remodeling in plant triterpene biosynthesis.</title>
        <authorList>
            <person name="De La Pena R."/>
            <person name="Hodgson H."/>
            <person name="Liu J.C."/>
            <person name="Stephenson M.J."/>
            <person name="Martin A.C."/>
            <person name="Owen C."/>
            <person name="Harkess A."/>
            <person name="Leebens-Mack J."/>
            <person name="Jimenez L.E."/>
            <person name="Osbourn A."/>
            <person name="Sattely E.S."/>
        </authorList>
    </citation>
    <scope>NUCLEOTIDE SEQUENCE [LARGE SCALE GENOMIC DNA]</scope>
    <source>
        <strain evidence="2">cv. JPN11</strain>
        <tissue evidence="1">Leaf</tissue>
    </source>
</reference>
<keyword evidence="2" id="KW-1185">Reference proteome</keyword>
<comment type="caution">
    <text evidence="1">The sequence shown here is derived from an EMBL/GenBank/DDBJ whole genome shotgun (WGS) entry which is preliminary data.</text>
</comment>
<evidence type="ECO:0000313" key="2">
    <source>
        <dbReference type="Proteomes" id="UP001164539"/>
    </source>
</evidence>
<name>A0ACC1XC48_MELAZ</name>
<feature type="non-terminal residue" evidence="1">
    <location>
        <position position="1"/>
    </location>
</feature>
<dbReference type="EMBL" id="CM051403">
    <property type="protein sequence ID" value="KAJ4708895.1"/>
    <property type="molecule type" value="Genomic_DNA"/>
</dbReference>
<evidence type="ECO:0000313" key="1">
    <source>
        <dbReference type="EMBL" id="KAJ4708895.1"/>
    </source>
</evidence>